<dbReference type="Proteomes" id="UP000644140">
    <property type="component" value="Chromosome"/>
</dbReference>
<organism evidence="1 2">
    <name type="scientific">Acinetobacter bereziniae</name>
    <name type="common">Acinetobacter genomosp. 10</name>
    <dbReference type="NCBI Taxonomy" id="106648"/>
    <lineage>
        <taxon>Bacteria</taxon>
        <taxon>Pseudomonadati</taxon>
        <taxon>Pseudomonadota</taxon>
        <taxon>Gammaproteobacteria</taxon>
        <taxon>Moraxellales</taxon>
        <taxon>Moraxellaceae</taxon>
        <taxon>Acinetobacter</taxon>
    </lineage>
</organism>
<dbReference type="RefSeq" id="WP_151780524.1">
    <property type="nucleotide sequence ID" value="NZ_BKNL01000001.1"/>
</dbReference>
<protein>
    <submittedName>
        <fullName evidence="1">Uncharacterized protein</fullName>
    </submittedName>
</protein>
<sequence length="183" mass="19742">MYAPITLKFQLNKNNGKPMYFFKTLLSTSTLFYSLALYVGSINPAMAQPKPTTPQVESAKLQIVWPIPHSVIPLGNDSERAIGVIVSSNFKLLPAGQCGNDSHCGHIHMKIDPKGDSCNLPNRSYNSMNSDFGGPLIKANFGACTEPAGEHTIGVLLANDQHQPVLIDGKPVIATVQVKTTLP</sequence>
<proteinExistence type="predicted"/>
<name>A0A8I1AHE3_ACIBZ</name>
<dbReference type="EMBL" id="CP092085">
    <property type="protein sequence ID" value="UUN97372.1"/>
    <property type="molecule type" value="Genomic_DNA"/>
</dbReference>
<evidence type="ECO:0000313" key="2">
    <source>
        <dbReference type="Proteomes" id="UP000644140"/>
    </source>
</evidence>
<dbReference type="AlphaFoldDB" id="A0A8I1AHE3"/>
<evidence type="ECO:0000313" key="1">
    <source>
        <dbReference type="EMBL" id="UUN97372.1"/>
    </source>
</evidence>
<accession>A0A8I1AHE3</accession>
<gene>
    <name evidence="1" type="ORF">I9054_018870</name>
</gene>
<reference evidence="1" key="1">
    <citation type="submission" date="2022-02" db="EMBL/GenBank/DDBJ databases">
        <title>Characterization of Tn125 harboring carbapenem-resistant Acinetobacter bereziniae clinical isolates.</title>
        <authorList>
            <person name="Wong N.-K."/>
            <person name="Pan Q."/>
        </authorList>
    </citation>
    <scope>NUCLEOTIDE SEQUENCE</scope>
    <source>
        <strain evidence="1">GD03393</strain>
    </source>
</reference>